<name>A0A833GYD9_9LEPT</name>
<dbReference type="AlphaFoldDB" id="A0A833GYD9"/>
<dbReference type="SUPFAM" id="SSF48371">
    <property type="entry name" value="ARM repeat"/>
    <property type="match status" value="1"/>
</dbReference>
<sequence>MAFRPTVRVRYPVFFLYQLKTALFIDEGSMRDLLLREAIMKSMRYGALALMLCSSAVFAGDGDDAKAFYEAAHEKYERYLENGNVREKLEAIAWMGSFRRYRFVRPLSAELLHGLDDKNKRRMANFDPYIKSRIAQSLGYIRRKESLPALTKAVEYTNAILEEERKAYEATAQKAAQEKSFDLAVPNNKTGPALMQKGYLFPVSPDGYWSTADEFKSMDFDQNDEYMRIRREGYNYVNLMHHLLVAIGEIGDPESLNVVLPFLDHPYRDVRLAAVLSAALLGGDKARDAMIARYGTETDDVVKSRLCFGILHLDTTQGQYYRDLIGKYLKHDDVRVRLDAASGLRELSLGESLFHLHDAFLLETHPIVKNVLLQAIRNANLDNILPPNPLFDTGPTRIWVHGEPLQPTEQPRR</sequence>
<evidence type="ECO:0000313" key="1">
    <source>
        <dbReference type="EMBL" id="KAB2929657.1"/>
    </source>
</evidence>
<organism evidence="1 2">
    <name type="scientific">Leptonema illini</name>
    <dbReference type="NCBI Taxonomy" id="183"/>
    <lineage>
        <taxon>Bacteria</taxon>
        <taxon>Pseudomonadati</taxon>
        <taxon>Spirochaetota</taxon>
        <taxon>Spirochaetia</taxon>
        <taxon>Leptospirales</taxon>
        <taxon>Leptospiraceae</taxon>
        <taxon>Leptonema</taxon>
    </lineage>
</organism>
<dbReference type="InterPro" id="IPR011989">
    <property type="entry name" value="ARM-like"/>
</dbReference>
<reference evidence="1 2" key="1">
    <citation type="submission" date="2019-10" db="EMBL/GenBank/DDBJ databases">
        <title>Extracellular Electron Transfer in a Candidatus Methanoperedens spp. Enrichment Culture.</title>
        <authorList>
            <person name="Berger S."/>
            <person name="Rangel Shaw D."/>
            <person name="Berben T."/>
            <person name="In 'T Zandt M."/>
            <person name="Frank J."/>
            <person name="Reimann J."/>
            <person name="Jetten M.S.M."/>
            <person name="Welte C.U."/>
        </authorList>
    </citation>
    <scope>NUCLEOTIDE SEQUENCE [LARGE SCALE GENOMIC DNA]</scope>
    <source>
        <strain evidence="1">SB12</strain>
    </source>
</reference>
<dbReference type="Proteomes" id="UP000460298">
    <property type="component" value="Unassembled WGS sequence"/>
</dbReference>
<accession>A0A833GYD9</accession>
<comment type="caution">
    <text evidence="1">The sequence shown here is derived from an EMBL/GenBank/DDBJ whole genome shotgun (WGS) entry which is preliminary data.</text>
</comment>
<protein>
    <submittedName>
        <fullName evidence="1">HEAT repeat domain-containing protein</fullName>
    </submittedName>
</protein>
<dbReference type="Pfam" id="PF13646">
    <property type="entry name" value="HEAT_2"/>
    <property type="match status" value="1"/>
</dbReference>
<dbReference type="EMBL" id="WBUI01000028">
    <property type="protein sequence ID" value="KAB2929657.1"/>
    <property type="molecule type" value="Genomic_DNA"/>
</dbReference>
<proteinExistence type="predicted"/>
<gene>
    <name evidence="1" type="ORF">F9K24_19315</name>
</gene>
<dbReference type="InterPro" id="IPR016024">
    <property type="entry name" value="ARM-type_fold"/>
</dbReference>
<dbReference type="Gene3D" id="1.25.10.10">
    <property type="entry name" value="Leucine-rich Repeat Variant"/>
    <property type="match status" value="1"/>
</dbReference>
<evidence type="ECO:0000313" key="2">
    <source>
        <dbReference type="Proteomes" id="UP000460298"/>
    </source>
</evidence>